<feature type="transmembrane region" description="Helical" evidence="9">
    <location>
        <begin position="51"/>
        <end position="74"/>
    </location>
</feature>
<dbReference type="OrthoDB" id="9815029at2"/>
<evidence type="ECO:0000256" key="3">
    <source>
        <dbReference type="ARBA" id="ARBA00022448"/>
    </source>
</evidence>
<comment type="caution">
    <text evidence="11">The sequence shown here is derived from an EMBL/GenBank/DDBJ whole genome shotgun (WGS) entry which is preliminary data.</text>
</comment>
<keyword evidence="5" id="KW-0997">Cell inner membrane</keyword>
<evidence type="ECO:0000256" key="1">
    <source>
        <dbReference type="ARBA" id="ARBA00004429"/>
    </source>
</evidence>
<feature type="transmembrane region" description="Helical" evidence="9">
    <location>
        <begin position="12"/>
        <end position="39"/>
    </location>
</feature>
<feature type="transmembrane region" description="Helical" evidence="9">
    <location>
        <begin position="86"/>
        <end position="106"/>
    </location>
</feature>
<gene>
    <name evidence="11" type="ORF">D3273_16280</name>
</gene>
<comment type="similarity">
    <text evidence="2">Belongs to the binding-protein-dependent transport system permease family. HisMQ subfamily.</text>
</comment>
<dbReference type="SUPFAM" id="SSF161098">
    <property type="entry name" value="MetI-like"/>
    <property type="match status" value="1"/>
</dbReference>
<dbReference type="InterPro" id="IPR010065">
    <property type="entry name" value="AA_ABC_transptr_permease_3TM"/>
</dbReference>
<protein>
    <submittedName>
        <fullName evidence="11">ABC transporter permease subunit</fullName>
    </submittedName>
</protein>
<proteinExistence type="inferred from homology"/>
<keyword evidence="4" id="KW-1003">Cell membrane</keyword>
<keyword evidence="7 9" id="KW-1133">Transmembrane helix</keyword>
<feature type="transmembrane region" description="Helical" evidence="9">
    <location>
        <begin position="191"/>
        <end position="213"/>
    </location>
</feature>
<feature type="domain" description="ABC transmembrane type-1" evidence="10">
    <location>
        <begin position="15"/>
        <end position="210"/>
    </location>
</feature>
<dbReference type="Proteomes" id="UP000290759">
    <property type="component" value="Unassembled WGS sequence"/>
</dbReference>
<dbReference type="RefSeq" id="WP_129227951.1">
    <property type="nucleotide sequence ID" value="NZ_QYBB01000019.1"/>
</dbReference>
<dbReference type="CDD" id="cd06261">
    <property type="entry name" value="TM_PBP2"/>
    <property type="match status" value="1"/>
</dbReference>
<dbReference type="InterPro" id="IPR035906">
    <property type="entry name" value="MetI-like_sf"/>
</dbReference>
<dbReference type="NCBIfam" id="TIGR01726">
    <property type="entry name" value="HEQRo_perm_3TM"/>
    <property type="match status" value="1"/>
</dbReference>
<keyword evidence="12" id="KW-1185">Reference proteome</keyword>
<accession>A0A4Q2U7N9</accession>
<evidence type="ECO:0000256" key="2">
    <source>
        <dbReference type="ARBA" id="ARBA00010072"/>
    </source>
</evidence>
<dbReference type="GO" id="GO:0022857">
    <property type="term" value="F:transmembrane transporter activity"/>
    <property type="evidence" value="ECO:0007669"/>
    <property type="project" value="InterPro"/>
</dbReference>
<evidence type="ECO:0000256" key="9">
    <source>
        <dbReference type="RuleBase" id="RU363032"/>
    </source>
</evidence>
<evidence type="ECO:0000256" key="6">
    <source>
        <dbReference type="ARBA" id="ARBA00022692"/>
    </source>
</evidence>
<evidence type="ECO:0000256" key="5">
    <source>
        <dbReference type="ARBA" id="ARBA00022519"/>
    </source>
</evidence>
<keyword evidence="8 9" id="KW-0472">Membrane</keyword>
<comment type="subcellular location">
    <subcellularLocation>
        <location evidence="1">Cell inner membrane</location>
        <topology evidence="1">Multi-pass membrane protein</topology>
    </subcellularLocation>
    <subcellularLocation>
        <location evidence="9">Cell membrane</location>
        <topology evidence="9">Multi-pass membrane protein</topology>
    </subcellularLocation>
</comment>
<evidence type="ECO:0000256" key="4">
    <source>
        <dbReference type="ARBA" id="ARBA00022475"/>
    </source>
</evidence>
<evidence type="ECO:0000259" key="10">
    <source>
        <dbReference type="PROSITE" id="PS50928"/>
    </source>
</evidence>
<dbReference type="PANTHER" id="PTHR30133">
    <property type="entry name" value="CATIONIC AMINO ACID TRANSPORTER, MEMBRANE COMPONENT"/>
    <property type="match status" value="1"/>
</dbReference>
<name>A0A4Q2U7N9_9HYPH</name>
<dbReference type="GO" id="GO:0043190">
    <property type="term" value="C:ATP-binding cassette (ABC) transporter complex"/>
    <property type="evidence" value="ECO:0007669"/>
    <property type="project" value="InterPro"/>
</dbReference>
<dbReference type="InterPro" id="IPR000515">
    <property type="entry name" value="MetI-like"/>
</dbReference>
<reference evidence="11 12" key="2">
    <citation type="submission" date="2019-02" db="EMBL/GenBank/DDBJ databases">
        <title>'Lichenibacterium ramalinii' gen. nov. sp. nov., 'Lichenibacterium minor' gen. nov. sp. nov.</title>
        <authorList>
            <person name="Pankratov T."/>
        </authorList>
    </citation>
    <scope>NUCLEOTIDE SEQUENCE [LARGE SCALE GENOMIC DNA]</scope>
    <source>
        <strain evidence="11 12">RmlP026</strain>
    </source>
</reference>
<dbReference type="PROSITE" id="PS50928">
    <property type="entry name" value="ABC_TM1"/>
    <property type="match status" value="1"/>
</dbReference>
<keyword evidence="3 9" id="KW-0813">Transport</keyword>
<reference evidence="11 12" key="1">
    <citation type="submission" date="2018-12" db="EMBL/GenBank/DDBJ databases">
        <authorList>
            <person name="Grouzdev D.S."/>
            <person name="Krutkina M.S."/>
        </authorList>
    </citation>
    <scope>NUCLEOTIDE SEQUENCE [LARGE SCALE GENOMIC DNA]</scope>
    <source>
        <strain evidence="11 12">RmlP026</strain>
    </source>
</reference>
<evidence type="ECO:0000313" key="12">
    <source>
        <dbReference type="Proteomes" id="UP000290759"/>
    </source>
</evidence>
<dbReference type="Pfam" id="PF00528">
    <property type="entry name" value="BPD_transp_1"/>
    <property type="match status" value="1"/>
</dbReference>
<evidence type="ECO:0000313" key="11">
    <source>
        <dbReference type="EMBL" id="RYC30926.1"/>
    </source>
</evidence>
<evidence type="ECO:0000256" key="8">
    <source>
        <dbReference type="ARBA" id="ARBA00023136"/>
    </source>
</evidence>
<dbReference type="InterPro" id="IPR051613">
    <property type="entry name" value="ABC_transp_permease_HisMQ"/>
</dbReference>
<dbReference type="Gene3D" id="1.10.3720.10">
    <property type="entry name" value="MetI-like"/>
    <property type="match status" value="1"/>
</dbReference>
<dbReference type="EMBL" id="QYBB01000019">
    <property type="protein sequence ID" value="RYC30926.1"/>
    <property type="molecule type" value="Genomic_DNA"/>
</dbReference>
<sequence>MLDLSGFGWQLLAGAAVTLEVAFLSLAFGVALGIAGAAAKLSPLAWIRVPATLLTNLVRGVPEFLLLLIVYFSLPDILSGLLGTDVSIGPLAGGVLALSVVFGAYASETFRGGFAAVPKGQIEAARAFGMPRARIFVRIHLPQAWRYALPGISNLWQTLLKDTSLVSVLGLEEIMRKADIAAQVTKRPFDFYVAAALIYLAFVLLSGPAFAWAERRANRGLARAA</sequence>
<evidence type="ECO:0000256" key="7">
    <source>
        <dbReference type="ARBA" id="ARBA00022989"/>
    </source>
</evidence>
<keyword evidence="6 9" id="KW-0812">Transmembrane</keyword>
<organism evidence="11 12">
    <name type="scientific">Lichenibacterium minor</name>
    <dbReference type="NCBI Taxonomy" id="2316528"/>
    <lineage>
        <taxon>Bacteria</taxon>
        <taxon>Pseudomonadati</taxon>
        <taxon>Pseudomonadota</taxon>
        <taxon>Alphaproteobacteria</taxon>
        <taxon>Hyphomicrobiales</taxon>
        <taxon>Lichenihabitantaceae</taxon>
        <taxon>Lichenibacterium</taxon>
    </lineage>
</organism>
<dbReference type="PANTHER" id="PTHR30133:SF2">
    <property type="entry name" value="ARGININE ABC TRANSPORTER PERMEASE PROTEIN ARTQ"/>
    <property type="match status" value="1"/>
</dbReference>
<dbReference type="AlphaFoldDB" id="A0A4Q2U7N9"/>